<feature type="compositionally biased region" description="Low complexity" evidence="2">
    <location>
        <begin position="299"/>
        <end position="316"/>
    </location>
</feature>
<feature type="compositionally biased region" description="Acidic residues" evidence="2">
    <location>
        <begin position="524"/>
        <end position="533"/>
    </location>
</feature>
<feature type="region of interest" description="Disordered" evidence="2">
    <location>
        <begin position="483"/>
        <end position="1227"/>
    </location>
</feature>
<reference evidence="3" key="1">
    <citation type="submission" date="2014-11" db="EMBL/GenBank/DDBJ databases">
        <authorList>
            <person name="Otto D Thomas"/>
            <person name="Naeem Raeece"/>
        </authorList>
    </citation>
    <scope>NUCLEOTIDE SEQUENCE</scope>
</reference>
<feature type="compositionally biased region" description="Low complexity" evidence="2">
    <location>
        <begin position="1165"/>
        <end position="1175"/>
    </location>
</feature>
<feature type="region of interest" description="Disordered" evidence="2">
    <location>
        <begin position="2143"/>
        <end position="2194"/>
    </location>
</feature>
<feature type="compositionally biased region" description="Polar residues" evidence="2">
    <location>
        <begin position="2240"/>
        <end position="2265"/>
    </location>
</feature>
<feature type="compositionally biased region" description="Basic and acidic residues" evidence="2">
    <location>
        <begin position="1127"/>
        <end position="1141"/>
    </location>
</feature>
<dbReference type="VEuPathDB" id="CryptoDB:Cvel_13548"/>
<feature type="compositionally biased region" description="Polar residues" evidence="2">
    <location>
        <begin position="2908"/>
        <end position="2917"/>
    </location>
</feature>
<feature type="compositionally biased region" description="Acidic residues" evidence="2">
    <location>
        <begin position="718"/>
        <end position="730"/>
    </location>
</feature>
<feature type="compositionally biased region" description="Acidic residues" evidence="2">
    <location>
        <begin position="1063"/>
        <end position="1082"/>
    </location>
</feature>
<feature type="compositionally biased region" description="Acidic residues" evidence="2">
    <location>
        <begin position="1646"/>
        <end position="1658"/>
    </location>
</feature>
<feature type="compositionally biased region" description="Acidic residues" evidence="2">
    <location>
        <begin position="1453"/>
        <end position="1464"/>
    </location>
</feature>
<feature type="compositionally biased region" description="Polar residues" evidence="2">
    <location>
        <begin position="2051"/>
        <end position="2060"/>
    </location>
</feature>
<feature type="compositionally biased region" description="Basic and acidic residues" evidence="2">
    <location>
        <begin position="1978"/>
        <end position="1988"/>
    </location>
</feature>
<feature type="compositionally biased region" description="Acidic residues" evidence="2">
    <location>
        <begin position="818"/>
        <end position="828"/>
    </location>
</feature>
<gene>
    <name evidence="3" type="ORF">Cvel_13548</name>
</gene>
<feature type="compositionally biased region" description="Polar residues" evidence="2">
    <location>
        <begin position="2962"/>
        <end position="2977"/>
    </location>
</feature>
<feature type="compositionally biased region" description="Acidic residues" evidence="2">
    <location>
        <begin position="866"/>
        <end position="878"/>
    </location>
</feature>
<feature type="region of interest" description="Disordered" evidence="2">
    <location>
        <begin position="1"/>
        <end position="127"/>
    </location>
</feature>
<feature type="compositionally biased region" description="Acidic residues" evidence="2">
    <location>
        <begin position="2087"/>
        <end position="2096"/>
    </location>
</feature>
<feature type="compositionally biased region" description="Basic and acidic residues" evidence="2">
    <location>
        <begin position="2010"/>
        <end position="2024"/>
    </location>
</feature>
<feature type="compositionally biased region" description="Acidic residues" evidence="2">
    <location>
        <begin position="668"/>
        <end position="680"/>
    </location>
</feature>
<feature type="compositionally biased region" description="Acidic residues" evidence="2">
    <location>
        <begin position="769"/>
        <end position="778"/>
    </location>
</feature>
<feature type="compositionally biased region" description="Acidic residues" evidence="2">
    <location>
        <begin position="1596"/>
        <end position="1608"/>
    </location>
</feature>
<organism evidence="3">
    <name type="scientific">Chromera velia CCMP2878</name>
    <dbReference type="NCBI Taxonomy" id="1169474"/>
    <lineage>
        <taxon>Eukaryota</taxon>
        <taxon>Sar</taxon>
        <taxon>Alveolata</taxon>
        <taxon>Colpodellida</taxon>
        <taxon>Chromeraceae</taxon>
        <taxon>Chromera</taxon>
    </lineage>
</organism>
<feature type="region of interest" description="Disordered" evidence="2">
    <location>
        <begin position="2393"/>
        <end position="2464"/>
    </location>
</feature>
<feature type="compositionally biased region" description="Basic and acidic residues" evidence="2">
    <location>
        <begin position="2162"/>
        <end position="2178"/>
    </location>
</feature>
<feature type="compositionally biased region" description="Basic and acidic residues" evidence="2">
    <location>
        <begin position="374"/>
        <end position="388"/>
    </location>
</feature>
<feature type="compositionally biased region" description="Polar residues" evidence="2">
    <location>
        <begin position="3006"/>
        <end position="3025"/>
    </location>
</feature>
<feature type="compositionally biased region" description="Polar residues" evidence="2">
    <location>
        <begin position="3045"/>
        <end position="3058"/>
    </location>
</feature>
<feature type="compositionally biased region" description="Acidic residues" evidence="2">
    <location>
        <begin position="1014"/>
        <end position="1025"/>
    </location>
</feature>
<feature type="region of interest" description="Disordered" evidence="2">
    <location>
        <begin position="2218"/>
        <end position="2296"/>
    </location>
</feature>
<feature type="compositionally biased region" description="Acidic residues" evidence="2">
    <location>
        <begin position="1944"/>
        <end position="1965"/>
    </location>
</feature>
<feature type="compositionally biased region" description="Basic and acidic residues" evidence="2">
    <location>
        <begin position="1917"/>
        <end position="1927"/>
    </location>
</feature>
<feature type="compositionally biased region" description="Basic and acidic residues" evidence="2">
    <location>
        <begin position="1095"/>
        <end position="1105"/>
    </location>
</feature>
<feature type="compositionally biased region" description="Polar residues" evidence="2">
    <location>
        <begin position="271"/>
        <end position="283"/>
    </location>
</feature>
<feature type="compositionally biased region" description="Basic and acidic residues" evidence="2">
    <location>
        <begin position="1900"/>
        <end position="1909"/>
    </location>
</feature>
<evidence type="ECO:0000256" key="1">
    <source>
        <dbReference type="SAM" id="Coils"/>
    </source>
</evidence>
<feature type="compositionally biased region" description="Low complexity" evidence="2">
    <location>
        <begin position="582"/>
        <end position="591"/>
    </location>
</feature>
<feature type="compositionally biased region" description="Basic and acidic residues" evidence="2">
    <location>
        <begin position="2403"/>
        <end position="2418"/>
    </location>
</feature>
<feature type="compositionally biased region" description="Acidic residues" evidence="2">
    <location>
        <begin position="1696"/>
        <end position="1708"/>
    </location>
</feature>
<feature type="compositionally biased region" description="Acidic residues" evidence="2">
    <location>
        <begin position="1502"/>
        <end position="1513"/>
    </location>
</feature>
<name>A0A0G4IEB1_9ALVE</name>
<feature type="region of interest" description="Disordered" evidence="2">
    <location>
        <begin position="3434"/>
        <end position="3457"/>
    </location>
</feature>
<feature type="region of interest" description="Disordered" evidence="2">
    <location>
        <begin position="3172"/>
        <end position="3223"/>
    </location>
</feature>
<feature type="compositionally biased region" description="Acidic residues" evidence="2">
    <location>
        <begin position="916"/>
        <end position="928"/>
    </location>
</feature>
<feature type="region of interest" description="Disordered" evidence="2">
    <location>
        <begin position="1244"/>
        <end position="2131"/>
    </location>
</feature>
<feature type="region of interest" description="Disordered" evidence="2">
    <location>
        <begin position="2908"/>
        <end position="3092"/>
    </location>
</feature>
<feature type="compositionally biased region" description="Low complexity" evidence="2">
    <location>
        <begin position="426"/>
        <end position="442"/>
    </location>
</feature>
<feature type="compositionally biased region" description="Acidic residues" evidence="2">
    <location>
        <begin position="1846"/>
        <end position="1868"/>
    </location>
</feature>
<dbReference type="EMBL" id="CDMZ01005877">
    <property type="protein sequence ID" value="CEM55454.1"/>
    <property type="molecule type" value="Genomic_DNA"/>
</dbReference>
<feature type="compositionally biased region" description="Acidic residues" evidence="2">
    <location>
        <begin position="1747"/>
        <end position="1758"/>
    </location>
</feature>
<accession>A0A0G4IEB1</accession>
<evidence type="ECO:0000256" key="2">
    <source>
        <dbReference type="SAM" id="MobiDB-lite"/>
    </source>
</evidence>
<feature type="compositionally biased region" description="Acidic residues" evidence="2">
    <location>
        <begin position="966"/>
        <end position="976"/>
    </location>
</feature>
<protein>
    <submittedName>
        <fullName evidence="3">Uncharacterized protein</fullName>
    </submittedName>
</protein>
<feature type="compositionally biased region" description="Low complexity" evidence="2">
    <location>
        <begin position="534"/>
        <end position="543"/>
    </location>
</feature>
<feature type="compositionally biased region" description="Low complexity" evidence="2">
    <location>
        <begin position="1351"/>
        <end position="1369"/>
    </location>
</feature>
<sequence length="3466" mass="373074">MSDPFDQRGPPRLVPISITAPPETGRPSAASPHSPGGLEPIEPLDRPSRLQFEAPLPQSPSADSLSARGILSTTFDRGKDRKKSLGISFGSNCTRIIHAGDKPRQAGLGDSKGPHLRNSNSSPDLLSPVCKSREQLAELMKAEVQTDALLSEAAANLERRPKKGPSTLPPPSALRTGNSAPSLRKDSGNSEVFTRKSVQGIGGSRGVSIADDTEVRHYEVATSGRLRSYHNPSSDSDNSGPAQPPIARKKMSQTLPSSSLRAMLEEAGITQPLSRQTPPQSTLGASSSSVSRPPPAPPASSVQSAPAAASGSAPPRSEQPFIPNGPPASSATSRQAQIAGGTREPGGRVARKQTGFPGNFSNLSLGTEEDSDDGAQRKEEKKALEAHLAESSQRSSNQRKPKGNSTGGKGGGKRSSAEEDSDATGPQPSVSVQSSAASSAPPKARIEATVQEGRGKVNRKGTGYPKAMALAAKIKQEEEEEEEADFISGKAKIAAGTQEPRGKVNRKGTGYPKAMALAAKMKQEEEEEEEEDAASSAKAKIAAGTREPGGKIKRKGTGYPKAMALAAKMKEEEEEEEEEDAASSAKAKIAAGTREPGGKIKRKGTGYPKAMALAAKMKQEEEEGEEEDAAFSAKAKIAAGTREPGGKIKRKGTGYPKAMALGAKMKQEEEEEEEDEEDDAASTHAKIASGTREPRGKVNRKATGYPKAMALAAKMKQEEEEEEEDEEDDAASTHAKIASGTREPRGKVNRKATGYPRGMALAAKLQQEEKEEDEEDDAASTHAKIASGTREPRGKVNRKATGYPKAMALAAKKKQEEEEKEEDEEDDPASTHAKIASGTREPRGKVNRKATGYPKAMALAAKMKQEEEEEEEDEEDDAASTHAKIASGTREPRGKVNRKATGYPKAMALAAKMKQEEEEEEEDEEDDAASTHAKIASGTREPRGKVNRKATGYPKAMALAAKMKQEEEEDEDEGDEASVHAHIAATTREPRGKVNRKATGYPRGMALAAKMKQEEEEDHEDEGDEASVHAHIAATTQEPRGKVNRKATGYPKAMALAAKIKQEEEEDDEEYEEDFEAEEEEDSHSVHAHIAVSTKEPRGRVDRKATGYPRGMVSAQKQLQRMEDEESLHAHIADATREPRGKVKRTPTGYPQGMKKLPSEGDEGGPAASGAPAEGDQAEPVSPSRAGGISFEPGCKSDDDEPRSPQGDDGGCFSPASARSKFSETSKSGLELAKELGVRYDAAFDDSDSELTPPSSSSEEESDGSDFSPGVTKKVDAPAGMDDSAENHAEGEGEPGGRLPAEPDPVTSAERETSPASAASKPPREHGKGKKEKKGQADASSPKSRGKKHQQQQQQQQVSSPDSSPTAAPSRPPATNIASGTKEPRGKVNRKATGYPKGMSAPSMPSSDEDGGEDAASNHAHIAATTQEPRGKVNRKATGYPRGMALAAKMKQEEEEEEESEEDEASVHAHIAATTREPRGKVNRKATGYPRGMALAAKMKQEEEEEEEGEEEEASVHAHIAATTREPRGKVNRKATGYPKAMALAAKMKQEEDEEDDAASTHAKIASGTREPRGKVNRKATGYPKAMALAAKMKQEEEEEEEDEEDDAASTHAKIASGTREPRGKVNRKATGYPKAMALAAKMKQEEEEEEEDEEDDAASTHAKIASGTREPRGKVNRKATGYPKAMALAAKMKQEEEEEEEDEEDDAASTHAKIASGTREPRGKVNRKATGYPKAMALAAKKKQEEEEEEEDEEDDAASTHAKIASGTREPRGKVNRKATGYPKAMALAAKKKQEAEEEEEDEEDDAASTHAKIASGTREPRGKVNRKATGFPKEMTLAVKKELEELEDDSEEEEDEEEEHEEEEDAESVHAHIASGTREPRGKVKRVPTGYPKGMHKLPSEDAESVHAHISQTTREPRGKVDRKATGFPKEMTLAVKKELEEIGDSEEEEEGDEDVEEEEEEDSHSVHAHIAASTKEPRGRVDRKATGYPRGMVSAQKQLQRMEDEESLHAHIADATREPRGKVKRTPTGCPKGFKTLPSGGTEDEPTQQRAKIASSTKEPRGKISRKGTGYPRGMVKAKAAIAQEEDESEDEESVHARIAASTREPRGKVARKPTGYPKKKADGKGGIYEKAGTSFSVYGNEHGVELSDEPDGTATPQSHHDVHFSGSVRDEKSRLRSTRKPTGFPVDMEEAAREAGVEYIPGESSEEDEFLVTFNSKTKEPRGKVKRVPTGFPKSLPQSEVSRSCGAENSKSVASISSYPESNLEVPPAPAGSEESGSQTVRSNVRKQSHGFFKVLQTSPTSSFVYRKPAQASQIETDQPRLVDYDAPPIAQGAAPAQGRLDSSLALEMEKLSRSAEGQGDMGGVQYRGSVNPRDSMASSVEVWTNEANARFTPTAADNEGKRRVERRQTRYERLSMTPSEAPGGNLDNPLSSGEIEGKPPTGASGDRLRNATPADAASPHQRLPLVGHFRVYLVRTNGVLATPGRLKTLDNPSLAPVMTVRVSKRRLSIWKDGDWVRVSQDRPNAYVEDSGDEIDPEVAAPIETMKASELHRCSVRHSDRRDPEIEIVSVTGRRCIMVVHTLCERVTIQEKRAAALNWRAAVRRHFNIGGEEIVDTFLDDSEETGDRSGANKALVSSPGNVKPVRRYHETGDPVEGEVSGYFFVDGLERWCNLTDEGFEVWHVEGGMNITMAACRQMQARSQKERIPPDFRRRASLMLLAHNISDIATIQIVTYSNSPEMPPEIWLLDGEDKTIWRLVFPPWNDATDLRKETNRWRVAAYRLGLEVKSEIKKGEPPSFGVEPSPAVKSRYSYLSREAATTPNPDTPTSTVRHAAPVDLTQRGTPYVFAQLAADDEERAGALSSSHRSGLPSAYRSPHHLLAVGKGDGDQQALLDLRGHDNLGFHNSGSTPLSSVAAPLRDTGGGRSWSPYKSPRSDSMLAQGGQGSITPPSDGKRASLSQKFLTPAVTRTPSVPSPDGVNPTPEPISRTSVNGVPRPLCTFSGNTNDSAHFSVASSSNENQSKESRASDRQGPQRPTGAFGTTQESGLDSSPPSRGLLDQKSESSGLQSYDNPGGSADASPSFAGSPKQTQFYADLLPDGRNTLEATDVLSAAAAAAAKQAGGARSGSPRASGPLPASRLSAVSSVASGPTVVAVKVNGEYLIADGSHPAATQPHSRAASPIPTPRISDAATAPAAMSPPGYRPRATRSPPGQQTRTGMVSTDSAVAEEHLQVLESELHRLREEVLLLRDLQRRHPELGEAPPLPPSLTPRLRSAEEITSISRVISPALESPLSHRVIDYRLADTMRGTVGGWTSDQPPGYSSFTFTQSAAPHNLARTARMAASRGDTHIQTIRGGNVGVGASVLDVRRPPVTRSFGFNAALRGPGGTSAAPVQMRTEEEEEVLYSESANGSRTHWRRVVTDVIVDKPPYSRHRHGATGGHASRGPASGFRTDVRALPWRR</sequence>
<feature type="coiled-coil region" evidence="1">
    <location>
        <begin position="3229"/>
        <end position="3256"/>
    </location>
</feature>
<proteinExistence type="predicted"/>
<feature type="compositionally biased region" description="Low complexity" evidence="2">
    <location>
        <begin position="630"/>
        <end position="639"/>
    </location>
</feature>
<feature type="compositionally biased region" description="Polar residues" evidence="2">
    <location>
        <begin position="327"/>
        <end position="336"/>
    </location>
</feature>
<feature type="compositionally biased region" description="Acidic residues" evidence="2">
    <location>
        <begin position="620"/>
        <end position="629"/>
    </location>
</feature>
<feature type="compositionally biased region" description="Acidic residues" evidence="2">
    <location>
        <begin position="572"/>
        <end position="581"/>
    </location>
</feature>
<keyword evidence="1" id="KW-0175">Coiled coil</keyword>
<feature type="region of interest" description="Disordered" evidence="2">
    <location>
        <begin position="152"/>
        <end position="462"/>
    </location>
</feature>
<feature type="compositionally biased region" description="Acidic residues" evidence="2">
    <location>
        <begin position="1797"/>
        <end position="1808"/>
    </location>
</feature>
<feature type="compositionally biased region" description="Polar residues" evidence="2">
    <location>
        <begin position="230"/>
        <end position="241"/>
    </location>
</feature>
<evidence type="ECO:0000313" key="3">
    <source>
        <dbReference type="EMBL" id="CEM55454.1"/>
    </source>
</evidence>